<protein>
    <submittedName>
        <fullName evidence="2">SEC-C domain-containing protein</fullName>
    </submittedName>
</protein>
<dbReference type="InterPro" id="IPR045970">
    <property type="entry name" value="DUF5926"/>
</dbReference>
<evidence type="ECO:0000313" key="2">
    <source>
        <dbReference type="EMBL" id="NNH22315.1"/>
    </source>
</evidence>
<comment type="caution">
    <text evidence="2">The sequence shown here is derived from an EMBL/GenBank/DDBJ whole genome shotgun (WGS) entry which is preliminary data.</text>
</comment>
<dbReference type="SUPFAM" id="SSF103642">
    <property type="entry name" value="Sec-C motif"/>
    <property type="match status" value="1"/>
</dbReference>
<dbReference type="Pfam" id="PF02810">
    <property type="entry name" value="SEC-C"/>
    <property type="match status" value="1"/>
</dbReference>
<dbReference type="Pfam" id="PF19348">
    <property type="entry name" value="DUF5926"/>
    <property type="match status" value="1"/>
</dbReference>
<dbReference type="RefSeq" id="WP_171202166.1">
    <property type="nucleotide sequence ID" value="NZ_BAAANP010000039.1"/>
</dbReference>
<dbReference type="AlphaFoldDB" id="A0A849BLU0"/>
<evidence type="ECO:0000313" key="3">
    <source>
        <dbReference type="Proteomes" id="UP000555552"/>
    </source>
</evidence>
<evidence type="ECO:0000259" key="1">
    <source>
        <dbReference type="Pfam" id="PF19348"/>
    </source>
</evidence>
<organism evidence="2 3">
    <name type="scientific">Pseudokineococcus marinus</name>
    <dbReference type="NCBI Taxonomy" id="351215"/>
    <lineage>
        <taxon>Bacteria</taxon>
        <taxon>Bacillati</taxon>
        <taxon>Actinomycetota</taxon>
        <taxon>Actinomycetes</taxon>
        <taxon>Kineosporiales</taxon>
        <taxon>Kineosporiaceae</taxon>
        <taxon>Pseudokineococcus</taxon>
    </lineage>
</organism>
<proteinExistence type="predicted"/>
<dbReference type="Gene3D" id="3.10.450.50">
    <property type="match status" value="1"/>
</dbReference>
<name>A0A849BLU0_9ACTN</name>
<dbReference type="Proteomes" id="UP000555552">
    <property type="component" value="Unassembled WGS sequence"/>
</dbReference>
<sequence length="318" mass="33859">MAKRSPARRPAATAVEDVPVVGPREPCPCGSGKRYKVCHGRAARAAATEIVRRPFAGLPGEADWVCLREVVPAATASVRTTPEHGGVDVTVATVLPLAWPGLHRADGERLVGLQAPGSSGDPSRDLAAALLAVVASEPGQPLEQRPAVTPATPRLQDVLDVARPFEVRVHEGFDFWLPEGAEADAEVAASLERADEAVVPTERLRTVDGAYWCRIGERTHLRWAMVEDEEPLLDALARLHAAGRAGLGEGTKYVGAFRAQGLVVPVWDLAEDAVADDVEEPAAAFRAALDEALATTEPLTADERRARAGVVSRQVTLR</sequence>
<dbReference type="InterPro" id="IPR004027">
    <property type="entry name" value="SEC_C_motif"/>
</dbReference>
<dbReference type="EMBL" id="JABEMA010000033">
    <property type="protein sequence ID" value="NNH22315.1"/>
    <property type="molecule type" value="Genomic_DNA"/>
</dbReference>
<reference evidence="2 3" key="1">
    <citation type="submission" date="2020-05" db="EMBL/GenBank/DDBJ databases">
        <title>MicrobeNet Type strains.</title>
        <authorList>
            <person name="Nicholson A.C."/>
        </authorList>
    </citation>
    <scope>NUCLEOTIDE SEQUENCE [LARGE SCALE GENOMIC DNA]</scope>
    <source>
        <strain evidence="2 3">JCM 14547</strain>
    </source>
</reference>
<feature type="domain" description="DUF5926" evidence="1">
    <location>
        <begin position="54"/>
        <end position="318"/>
    </location>
</feature>
<gene>
    <name evidence="2" type="ORF">HLB09_04285</name>
</gene>
<keyword evidence="3" id="KW-1185">Reference proteome</keyword>
<accession>A0A849BLU0</accession>